<dbReference type="RefSeq" id="XP_012191253.1">
    <property type="nucleotide sequence ID" value="XM_012335863.1"/>
</dbReference>
<protein>
    <submittedName>
        <fullName evidence="2">Uncharacterized protein</fullName>
    </submittedName>
</protein>
<evidence type="ECO:0000313" key="3">
    <source>
        <dbReference type="Proteomes" id="UP000014071"/>
    </source>
</evidence>
<dbReference type="Proteomes" id="UP000014071">
    <property type="component" value="Unassembled WGS sequence"/>
</dbReference>
<organism evidence="2 3">
    <name type="scientific">Pseudozyma hubeiensis (strain SY62)</name>
    <name type="common">Yeast</name>
    <dbReference type="NCBI Taxonomy" id="1305764"/>
    <lineage>
        <taxon>Eukaryota</taxon>
        <taxon>Fungi</taxon>
        <taxon>Dikarya</taxon>
        <taxon>Basidiomycota</taxon>
        <taxon>Ustilaginomycotina</taxon>
        <taxon>Ustilaginomycetes</taxon>
        <taxon>Ustilaginales</taxon>
        <taxon>Ustilaginaceae</taxon>
        <taxon>Pseudozyma</taxon>
    </lineage>
</organism>
<evidence type="ECO:0000256" key="1">
    <source>
        <dbReference type="SAM" id="MobiDB-lite"/>
    </source>
</evidence>
<reference evidence="3" key="1">
    <citation type="journal article" date="2013" name="Genome Announc.">
        <title>Draft genome sequence of the basidiomycetous yeast-like fungus Pseudozyma hubeiensis SY62, which produces an abundant amount of the biosurfactant mannosylerythritol lipids.</title>
        <authorList>
            <person name="Konishi M."/>
            <person name="Hatada Y."/>
            <person name="Horiuchi J."/>
        </authorList>
    </citation>
    <scope>NUCLEOTIDE SEQUENCE [LARGE SCALE GENOMIC DNA]</scope>
    <source>
        <strain evidence="3">SY62</strain>
    </source>
</reference>
<proteinExistence type="predicted"/>
<dbReference type="AlphaFoldDB" id="R9P8H0"/>
<evidence type="ECO:0000313" key="2">
    <source>
        <dbReference type="EMBL" id="GAC97666.1"/>
    </source>
</evidence>
<feature type="region of interest" description="Disordered" evidence="1">
    <location>
        <begin position="104"/>
        <end position="129"/>
    </location>
</feature>
<dbReference type="HOGENOM" id="CLU_1949774_0_0_1"/>
<dbReference type="GeneID" id="24110532"/>
<keyword evidence="3" id="KW-1185">Reference proteome</keyword>
<gene>
    <name evidence="2" type="ORF">PHSY_005252</name>
</gene>
<sequence>MAFGTADMSTFEATVTATTQAVHLPSNLETSVVQSRSPFVRRGRSREIAEREILRIPRKCERPVRHSTFRGFSCVCRGGREEQHHAHLNLDTSMMESRASATHSHSWTSENNQKRGADWEPFANTGGYV</sequence>
<dbReference type="EMBL" id="DF238810">
    <property type="protein sequence ID" value="GAC97666.1"/>
    <property type="molecule type" value="Genomic_DNA"/>
</dbReference>
<accession>R9P8H0</accession>
<name>R9P8H0_PSEHS</name>